<comment type="similarity">
    <text evidence="8">Belongs to the binding-protein-dependent transport system permease family. LivHM subfamily.</text>
</comment>
<accession>A0A858ZMT8</accession>
<feature type="transmembrane region" description="Helical" evidence="9">
    <location>
        <begin position="222"/>
        <end position="247"/>
    </location>
</feature>
<feature type="transmembrane region" description="Helical" evidence="9">
    <location>
        <begin position="7"/>
        <end position="30"/>
    </location>
</feature>
<sequence length="286" mass="30125">MALGQYLVNGLLQGGLYACIAVGFSLVWGVLNVVNMLHGAMVVLGAYFTLYGVQQLGLPLFAVMPVVCAIIFAAGYGIQRGLINRVIAQPILITLTLTFGLELIVNNLILHFFTATPRSLITDFGAFEFLGVRVPVVRIGGMLVAGMLTLLLYWLLYHSRVGRAIVAVRMDRHASALMGIRIPQIYALTFGIGAFMAAAAGCAVALIYPVTPMMSGLFLGKAFVICVLGGLGSVPGAIVGGMVLGLVEGVGTLVLGPQWATSMGFLLMMAVIILFPAGLAGKKGYE</sequence>
<feature type="transmembrane region" description="Helical" evidence="9">
    <location>
        <begin position="259"/>
        <end position="280"/>
    </location>
</feature>
<gene>
    <name evidence="10" type="ORF">HF896_00115</name>
    <name evidence="11" type="ORF">HF896_00275</name>
</gene>
<keyword evidence="10" id="KW-0614">Plasmid</keyword>
<dbReference type="EMBL" id="CP051297">
    <property type="protein sequence ID" value="QKD42124.1"/>
    <property type="molecule type" value="Genomic_DNA"/>
</dbReference>
<evidence type="ECO:0000256" key="5">
    <source>
        <dbReference type="ARBA" id="ARBA00022970"/>
    </source>
</evidence>
<geneLocation type="plasmid" evidence="12">
    <name>pdp3</name>
</geneLocation>
<keyword evidence="7 9" id="KW-0472">Membrane</keyword>
<keyword evidence="6 9" id="KW-1133">Transmembrane helix</keyword>
<dbReference type="GO" id="GO:0005886">
    <property type="term" value="C:plasma membrane"/>
    <property type="evidence" value="ECO:0007669"/>
    <property type="project" value="UniProtKB-SubCell"/>
</dbReference>
<evidence type="ECO:0000256" key="2">
    <source>
        <dbReference type="ARBA" id="ARBA00022448"/>
    </source>
</evidence>
<dbReference type="Pfam" id="PF02653">
    <property type="entry name" value="BPD_transp_2"/>
    <property type="match status" value="1"/>
</dbReference>
<dbReference type="RefSeq" id="WP_168727563.1">
    <property type="nucleotide sequence ID" value="NZ_CP051297.1"/>
</dbReference>
<keyword evidence="2" id="KW-0813">Transport</keyword>
<feature type="transmembrane region" description="Helical" evidence="9">
    <location>
        <begin position="136"/>
        <end position="156"/>
    </location>
</feature>
<name>A0A858ZMT8_9BURK</name>
<protein>
    <submittedName>
        <fullName evidence="10">Branched-chain amino acid ABC transporter permease</fullName>
    </submittedName>
</protein>
<evidence type="ECO:0000313" key="11">
    <source>
        <dbReference type="EMBL" id="QKD42124.1"/>
    </source>
</evidence>
<keyword evidence="5" id="KW-0029">Amino-acid transport</keyword>
<evidence type="ECO:0000256" key="3">
    <source>
        <dbReference type="ARBA" id="ARBA00022475"/>
    </source>
</evidence>
<dbReference type="Proteomes" id="UP000500755">
    <property type="component" value="Plasmid pDP3"/>
</dbReference>
<organism evidence="10 12">
    <name type="scientific">Alicycliphilus denitrificans</name>
    <dbReference type="NCBI Taxonomy" id="179636"/>
    <lineage>
        <taxon>Bacteria</taxon>
        <taxon>Pseudomonadati</taxon>
        <taxon>Pseudomonadota</taxon>
        <taxon>Betaproteobacteria</taxon>
        <taxon>Burkholderiales</taxon>
        <taxon>Comamonadaceae</taxon>
        <taxon>Alicycliphilus</taxon>
    </lineage>
</organism>
<feature type="transmembrane region" description="Helical" evidence="9">
    <location>
        <begin position="185"/>
        <end position="210"/>
    </location>
</feature>
<evidence type="ECO:0000256" key="9">
    <source>
        <dbReference type="SAM" id="Phobius"/>
    </source>
</evidence>
<feature type="transmembrane region" description="Helical" evidence="9">
    <location>
        <begin position="91"/>
        <end position="115"/>
    </location>
</feature>
<evidence type="ECO:0000313" key="10">
    <source>
        <dbReference type="EMBL" id="QKD42095.1"/>
    </source>
</evidence>
<dbReference type="InterPro" id="IPR052157">
    <property type="entry name" value="BCAA_transport_permease"/>
</dbReference>
<dbReference type="InterPro" id="IPR001851">
    <property type="entry name" value="ABC_transp_permease"/>
</dbReference>
<dbReference type="EMBL" id="CP051297">
    <property type="protein sequence ID" value="QKD42095.1"/>
    <property type="molecule type" value="Genomic_DNA"/>
</dbReference>
<keyword evidence="3" id="KW-1003">Cell membrane</keyword>
<evidence type="ECO:0000256" key="8">
    <source>
        <dbReference type="ARBA" id="ARBA00037998"/>
    </source>
</evidence>
<evidence type="ECO:0000256" key="6">
    <source>
        <dbReference type="ARBA" id="ARBA00022989"/>
    </source>
</evidence>
<geneLocation type="plasmid" evidence="10">
    <name>pDP3</name>
</geneLocation>
<evidence type="ECO:0000313" key="12">
    <source>
        <dbReference type="Proteomes" id="UP000500755"/>
    </source>
</evidence>
<keyword evidence="4 9" id="KW-0812">Transmembrane</keyword>
<dbReference type="GO" id="GO:0022857">
    <property type="term" value="F:transmembrane transporter activity"/>
    <property type="evidence" value="ECO:0007669"/>
    <property type="project" value="InterPro"/>
</dbReference>
<dbReference type="AlphaFoldDB" id="A0A858ZMT8"/>
<feature type="transmembrane region" description="Helical" evidence="9">
    <location>
        <begin position="36"/>
        <end position="53"/>
    </location>
</feature>
<proteinExistence type="inferred from homology"/>
<evidence type="ECO:0000256" key="4">
    <source>
        <dbReference type="ARBA" id="ARBA00022692"/>
    </source>
</evidence>
<evidence type="ECO:0000256" key="7">
    <source>
        <dbReference type="ARBA" id="ARBA00023136"/>
    </source>
</evidence>
<dbReference type="GO" id="GO:0006865">
    <property type="term" value="P:amino acid transport"/>
    <property type="evidence" value="ECO:0007669"/>
    <property type="project" value="UniProtKB-KW"/>
</dbReference>
<dbReference type="CDD" id="cd06582">
    <property type="entry name" value="TM_PBP1_LivH_like"/>
    <property type="match status" value="1"/>
</dbReference>
<comment type="subcellular location">
    <subcellularLocation>
        <location evidence="1">Cell membrane</location>
        <topology evidence="1">Multi-pass membrane protein</topology>
    </subcellularLocation>
</comment>
<evidence type="ECO:0000256" key="1">
    <source>
        <dbReference type="ARBA" id="ARBA00004651"/>
    </source>
</evidence>
<feature type="transmembrane region" description="Helical" evidence="9">
    <location>
        <begin position="60"/>
        <end position="79"/>
    </location>
</feature>
<reference evidence="10 12" key="1">
    <citation type="submission" date="2020-05" db="EMBL/GenBank/DDBJ databases">
        <title>Complete genome sequence of Alicycliphilus denitrificans DP3.</title>
        <authorList>
            <person name="Chen X."/>
        </authorList>
    </citation>
    <scope>NUCLEOTIDE SEQUENCE [LARGE SCALE GENOMIC DNA]</scope>
    <source>
        <strain evidence="10 12">DP3</strain>
        <plasmid evidence="12">pdp3</plasmid>
        <plasmid evidence="10">pDP3</plasmid>
    </source>
</reference>
<dbReference type="PANTHER" id="PTHR11795">
    <property type="entry name" value="BRANCHED-CHAIN AMINO ACID TRANSPORT SYSTEM PERMEASE PROTEIN LIVH"/>
    <property type="match status" value="1"/>
</dbReference>
<dbReference type="PANTHER" id="PTHR11795:SF445">
    <property type="entry name" value="AMINO ACID ABC TRANSPORTER PERMEASE PROTEIN"/>
    <property type="match status" value="1"/>
</dbReference>